<dbReference type="InterPro" id="IPR001810">
    <property type="entry name" value="F-box_dom"/>
</dbReference>
<dbReference type="InterPro" id="IPR005174">
    <property type="entry name" value="KIB1-4_b-propeller"/>
</dbReference>
<dbReference type="PANTHER" id="PTHR33110">
    <property type="entry name" value="F-BOX/KELCH-REPEAT PROTEIN-RELATED"/>
    <property type="match status" value="1"/>
</dbReference>
<keyword evidence="4" id="KW-1185">Reference proteome</keyword>
<feature type="domain" description="F-box" evidence="2">
    <location>
        <begin position="7"/>
        <end position="42"/>
    </location>
</feature>
<organism evidence="3 4">
    <name type="scientific">Eragrostis curvula</name>
    <name type="common">weeping love grass</name>
    <dbReference type="NCBI Taxonomy" id="38414"/>
    <lineage>
        <taxon>Eukaryota</taxon>
        <taxon>Viridiplantae</taxon>
        <taxon>Streptophyta</taxon>
        <taxon>Embryophyta</taxon>
        <taxon>Tracheophyta</taxon>
        <taxon>Spermatophyta</taxon>
        <taxon>Magnoliopsida</taxon>
        <taxon>Liliopsida</taxon>
        <taxon>Poales</taxon>
        <taxon>Poaceae</taxon>
        <taxon>PACMAD clade</taxon>
        <taxon>Chloridoideae</taxon>
        <taxon>Eragrostideae</taxon>
        <taxon>Eragrostidinae</taxon>
        <taxon>Eragrostis</taxon>
    </lineage>
</organism>
<comment type="caution">
    <text evidence="3">The sequence shown here is derived from an EMBL/GenBank/DDBJ whole genome shotgun (WGS) entry which is preliminary data.</text>
</comment>
<evidence type="ECO:0000313" key="4">
    <source>
        <dbReference type="Proteomes" id="UP000324897"/>
    </source>
</evidence>
<dbReference type="Pfam" id="PF12937">
    <property type="entry name" value="F-box-like"/>
    <property type="match status" value="1"/>
</dbReference>
<evidence type="ECO:0000313" key="3">
    <source>
        <dbReference type="EMBL" id="TVT99939.1"/>
    </source>
</evidence>
<dbReference type="Pfam" id="PF03478">
    <property type="entry name" value="Beta-prop_KIB1-4"/>
    <property type="match status" value="1"/>
</dbReference>
<dbReference type="Proteomes" id="UP000324897">
    <property type="component" value="Unassembled WGS sequence"/>
</dbReference>
<feature type="domain" description="KIB1-4 beta-propeller" evidence="1">
    <location>
        <begin position="83"/>
        <end position="348"/>
    </location>
</feature>
<evidence type="ECO:0000259" key="2">
    <source>
        <dbReference type="Pfam" id="PF12937"/>
    </source>
</evidence>
<dbReference type="OrthoDB" id="611323at2759"/>
<accession>A0A5J9SLR2</accession>
<proteinExistence type="predicted"/>
<sequence>MAAAAPWADLPEELLDRIFARLPSFADRACCTAVCSHWRFSAMQREHAGPPLLPWLLRPSTTGGSYFHLFSRRSSDEPGVLRHARGARFLGSFPGGWFIVARGQWRGYALLNLATGERVRLPDGLRGSETPDELRVGIHPSALLILAATKSPALTADGRYIVAAIASGHHKAVGWSPGMDRWMPLEPPGAGESHWWNMILLEGFEDVIYYSCEQHEGFYFLTSEERLLVFDSEFDEDEGGVPVFGDFTFYSFPGRLMTAPPEAGQSVTGRYLVESAGRLLMVKRFSSPERGTVSFQVFRLRWRNSLPYWQRSAVLIGQLLFIGRGCSRAFQTGRFNPGHIYFLDDAEGFRDSWSLVRTGKQYRCSDAGWCSYFKQFVMKRWPPGPPPDCSPWIWHFH</sequence>
<evidence type="ECO:0000259" key="1">
    <source>
        <dbReference type="Pfam" id="PF03478"/>
    </source>
</evidence>
<dbReference type="InterPro" id="IPR036047">
    <property type="entry name" value="F-box-like_dom_sf"/>
</dbReference>
<dbReference type="PANTHER" id="PTHR33110:SF84">
    <property type="entry name" value="F-BOX DOMAIN-CONTAINING PROTEIN"/>
    <property type="match status" value="1"/>
</dbReference>
<dbReference type="CDD" id="cd09917">
    <property type="entry name" value="F-box_SF"/>
    <property type="match status" value="1"/>
</dbReference>
<dbReference type="Gene3D" id="1.20.1280.50">
    <property type="match status" value="1"/>
</dbReference>
<name>A0A5J9SLR2_9POAL</name>
<protein>
    <submittedName>
        <fullName evidence="3">Uncharacterized protein</fullName>
    </submittedName>
</protein>
<dbReference type="EMBL" id="RWGY01000655">
    <property type="protein sequence ID" value="TVT99939.1"/>
    <property type="molecule type" value="Genomic_DNA"/>
</dbReference>
<gene>
    <name evidence="3" type="ORF">EJB05_54654</name>
</gene>
<feature type="non-terminal residue" evidence="3">
    <location>
        <position position="1"/>
    </location>
</feature>
<reference evidence="3 4" key="1">
    <citation type="journal article" date="2019" name="Sci. Rep.">
        <title>A high-quality genome of Eragrostis curvula grass provides insights into Poaceae evolution and supports new strategies to enhance forage quality.</title>
        <authorList>
            <person name="Carballo J."/>
            <person name="Santos B.A.C.M."/>
            <person name="Zappacosta D."/>
            <person name="Garbus I."/>
            <person name="Selva J.P."/>
            <person name="Gallo C.A."/>
            <person name="Diaz A."/>
            <person name="Albertini E."/>
            <person name="Caccamo M."/>
            <person name="Echenique V."/>
        </authorList>
    </citation>
    <scope>NUCLEOTIDE SEQUENCE [LARGE SCALE GENOMIC DNA]</scope>
    <source>
        <strain evidence="4">cv. Victoria</strain>
        <tissue evidence="3">Leaf</tissue>
    </source>
</reference>
<dbReference type="Gramene" id="TVT99939">
    <property type="protein sequence ID" value="TVT99939"/>
    <property type="gene ID" value="EJB05_54654"/>
</dbReference>
<dbReference type="AlphaFoldDB" id="A0A5J9SLR2"/>
<dbReference type="SUPFAM" id="SSF81383">
    <property type="entry name" value="F-box domain"/>
    <property type="match status" value="1"/>
</dbReference>